<feature type="domain" description="ANTAR" evidence="4">
    <location>
        <begin position="169"/>
        <end position="247"/>
    </location>
</feature>
<dbReference type="Pfam" id="PF03861">
    <property type="entry name" value="ANTAR"/>
    <property type="match status" value="1"/>
</dbReference>
<dbReference type="SMART" id="SM00065">
    <property type="entry name" value="GAF"/>
    <property type="match status" value="1"/>
</dbReference>
<evidence type="ECO:0000313" key="6">
    <source>
        <dbReference type="Proteomes" id="UP001611339"/>
    </source>
</evidence>
<sequence>MDQDRPEGEGRRADAGARFGTERTKRLADLFSVEGLSAAEAPAVLCRACVDLLDITGASISLYGGGDTGALWWSSDPVAGRLAEAQYTLGDGPCQTASRSAAPVLAADLTKGPDARRWPVFAQQAVELGVRAVFSLPLGAGGLAVGTLDLYRDRPGPLSEQDQTFAFPVAEAITSALLSLHSAQGDRTAPPAPNWLDGAENDHEEVHQATGMIMVHLGVDPEHALARLRAHAFAHAQSVTEAARDVIAGKIRFHE</sequence>
<dbReference type="Pfam" id="PF13185">
    <property type="entry name" value="GAF_2"/>
    <property type="match status" value="1"/>
</dbReference>
<keyword evidence="1" id="KW-0805">Transcription regulation</keyword>
<dbReference type="InterPro" id="IPR005561">
    <property type="entry name" value="ANTAR"/>
</dbReference>
<comment type="caution">
    <text evidence="5">The sequence shown here is derived from an EMBL/GenBank/DDBJ whole genome shotgun (WGS) entry which is preliminary data.</text>
</comment>
<proteinExistence type="predicted"/>
<keyword evidence="6" id="KW-1185">Reference proteome</keyword>
<evidence type="ECO:0000256" key="1">
    <source>
        <dbReference type="ARBA" id="ARBA00023015"/>
    </source>
</evidence>
<dbReference type="InterPro" id="IPR012074">
    <property type="entry name" value="GAF_ANTAR"/>
</dbReference>
<dbReference type="Gene3D" id="1.10.10.10">
    <property type="entry name" value="Winged helix-like DNA-binding domain superfamily/Winged helix DNA-binding domain"/>
    <property type="match status" value="1"/>
</dbReference>
<evidence type="ECO:0000259" key="4">
    <source>
        <dbReference type="SMART" id="SM01012"/>
    </source>
</evidence>
<dbReference type="EMBL" id="JBIRUI010000006">
    <property type="protein sequence ID" value="MFI1715099.1"/>
    <property type="molecule type" value="Genomic_DNA"/>
</dbReference>
<name>A0ABW7U9G0_9ACTN</name>
<dbReference type="InterPro" id="IPR029016">
    <property type="entry name" value="GAF-like_dom_sf"/>
</dbReference>
<dbReference type="Proteomes" id="UP001611339">
    <property type="component" value="Unassembled WGS sequence"/>
</dbReference>
<gene>
    <name evidence="5" type="ORF">ACH407_16220</name>
</gene>
<dbReference type="PIRSF" id="PIRSF036625">
    <property type="entry name" value="GAF_ANTAR"/>
    <property type="match status" value="1"/>
</dbReference>
<dbReference type="InterPro" id="IPR003018">
    <property type="entry name" value="GAF"/>
</dbReference>
<protein>
    <submittedName>
        <fullName evidence="5">GAF and ANTAR domain-containing protein</fullName>
    </submittedName>
</protein>
<reference evidence="5 6" key="1">
    <citation type="submission" date="2024-10" db="EMBL/GenBank/DDBJ databases">
        <title>The Natural Products Discovery Center: Release of the First 8490 Sequenced Strains for Exploring Actinobacteria Biosynthetic Diversity.</title>
        <authorList>
            <person name="Kalkreuter E."/>
            <person name="Kautsar S.A."/>
            <person name="Yang D."/>
            <person name="Bader C.D."/>
            <person name="Teijaro C.N."/>
            <person name="Fluegel L."/>
            <person name="Davis C.M."/>
            <person name="Simpson J.R."/>
            <person name="Lauterbach L."/>
            <person name="Steele A.D."/>
            <person name="Gui C."/>
            <person name="Meng S."/>
            <person name="Li G."/>
            <person name="Viehrig K."/>
            <person name="Ye F."/>
            <person name="Su P."/>
            <person name="Kiefer A.F."/>
            <person name="Nichols A."/>
            <person name="Cepeda A.J."/>
            <person name="Yan W."/>
            <person name="Fan B."/>
            <person name="Jiang Y."/>
            <person name="Adhikari A."/>
            <person name="Zheng C.-J."/>
            <person name="Schuster L."/>
            <person name="Cowan T.M."/>
            <person name="Smanski M.J."/>
            <person name="Chevrette M.G."/>
            <person name="De Carvalho L.P.S."/>
            <person name="Shen B."/>
        </authorList>
    </citation>
    <scope>NUCLEOTIDE SEQUENCE [LARGE SCALE GENOMIC DNA]</scope>
    <source>
        <strain evidence="5 6">NPDC020602</strain>
    </source>
</reference>
<dbReference type="InterPro" id="IPR036388">
    <property type="entry name" value="WH-like_DNA-bd_sf"/>
</dbReference>
<dbReference type="RefSeq" id="WP_359589663.1">
    <property type="nucleotide sequence ID" value="NZ_JBEYXG010000016.1"/>
</dbReference>
<evidence type="ECO:0000259" key="3">
    <source>
        <dbReference type="SMART" id="SM00065"/>
    </source>
</evidence>
<evidence type="ECO:0000256" key="2">
    <source>
        <dbReference type="ARBA" id="ARBA00023163"/>
    </source>
</evidence>
<feature type="domain" description="GAF" evidence="3">
    <location>
        <begin position="37"/>
        <end position="187"/>
    </location>
</feature>
<evidence type="ECO:0000313" key="5">
    <source>
        <dbReference type="EMBL" id="MFI1715099.1"/>
    </source>
</evidence>
<accession>A0ABW7U9G0</accession>
<organism evidence="5 6">
    <name type="scientific">Streptomyces litmocidini</name>
    <dbReference type="NCBI Taxonomy" id="67318"/>
    <lineage>
        <taxon>Bacteria</taxon>
        <taxon>Bacillati</taxon>
        <taxon>Actinomycetota</taxon>
        <taxon>Actinomycetes</taxon>
        <taxon>Kitasatosporales</taxon>
        <taxon>Streptomycetaceae</taxon>
        <taxon>Streptomyces</taxon>
    </lineage>
</organism>
<keyword evidence="2" id="KW-0804">Transcription</keyword>
<dbReference type="SUPFAM" id="SSF55781">
    <property type="entry name" value="GAF domain-like"/>
    <property type="match status" value="1"/>
</dbReference>
<dbReference type="SMART" id="SM01012">
    <property type="entry name" value="ANTAR"/>
    <property type="match status" value="1"/>
</dbReference>
<dbReference type="Gene3D" id="3.30.450.40">
    <property type="match status" value="1"/>
</dbReference>